<dbReference type="GO" id="GO:0009088">
    <property type="term" value="P:threonine biosynthetic process"/>
    <property type="evidence" value="ECO:0007669"/>
    <property type="project" value="TreeGrafter"/>
</dbReference>
<name>A0A8H5BDZ3_9AGAR</name>
<feature type="compositionally biased region" description="Polar residues" evidence="1">
    <location>
        <begin position="44"/>
        <end position="64"/>
    </location>
</feature>
<dbReference type="InterPro" id="IPR036291">
    <property type="entry name" value="NAD(P)-bd_dom_sf"/>
</dbReference>
<dbReference type="Pfam" id="PF01118">
    <property type="entry name" value="Semialdhyde_dh"/>
    <property type="match status" value="1"/>
</dbReference>
<keyword evidence="4" id="KW-1185">Reference proteome</keyword>
<proteinExistence type="predicted"/>
<evidence type="ECO:0000256" key="1">
    <source>
        <dbReference type="SAM" id="MobiDB-lite"/>
    </source>
</evidence>
<dbReference type="EMBL" id="JAACJJ010000028">
    <property type="protein sequence ID" value="KAF5321557.1"/>
    <property type="molecule type" value="Genomic_DNA"/>
</dbReference>
<feature type="region of interest" description="Disordered" evidence="1">
    <location>
        <begin position="1"/>
        <end position="24"/>
    </location>
</feature>
<accession>A0A8H5BDZ3</accession>
<dbReference type="GO" id="GO:0051287">
    <property type="term" value="F:NAD binding"/>
    <property type="evidence" value="ECO:0007669"/>
    <property type="project" value="InterPro"/>
</dbReference>
<dbReference type="Proteomes" id="UP000567179">
    <property type="component" value="Unassembled WGS sequence"/>
</dbReference>
<dbReference type="GO" id="GO:0004073">
    <property type="term" value="F:aspartate-semialdehyde dehydrogenase activity"/>
    <property type="evidence" value="ECO:0007669"/>
    <property type="project" value="TreeGrafter"/>
</dbReference>
<dbReference type="SMART" id="SM00859">
    <property type="entry name" value="Semialdhyde_dh"/>
    <property type="match status" value="1"/>
</dbReference>
<sequence length="240" mass="26104">MRQSASAPPSSSGRGVDAPGNPTVFRSVMGSPAMIVIADDSSARRSTFTPKPTTHPRTSMQHSTAPIPVGVLGATGSVGQRFIALLAAHLWFAVHALGASPRSAGKPYKQAVNWKQVQPMPSQVMDMIVHKCKADAFKECKFIFSGLDADVAGDIAHTLSYLPAALAIEEAFRTAELAVLSNAKNFWREPHVPLIVSLVNPSHLAIIRSSRLSVLQASKRLHRHQRQLQHRRIRYPALRA</sequence>
<dbReference type="SUPFAM" id="SSF51735">
    <property type="entry name" value="NAD(P)-binding Rossmann-fold domains"/>
    <property type="match status" value="1"/>
</dbReference>
<feature type="compositionally biased region" description="Low complexity" evidence="1">
    <location>
        <begin position="1"/>
        <end position="12"/>
    </location>
</feature>
<dbReference type="OrthoDB" id="1894490at2759"/>
<gene>
    <name evidence="3" type="ORF">D9619_000203</name>
</gene>
<dbReference type="AlphaFoldDB" id="A0A8H5BDZ3"/>
<evidence type="ECO:0000259" key="2">
    <source>
        <dbReference type="SMART" id="SM00859"/>
    </source>
</evidence>
<comment type="caution">
    <text evidence="3">The sequence shown here is derived from an EMBL/GenBank/DDBJ whole genome shotgun (WGS) entry which is preliminary data.</text>
</comment>
<dbReference type="PANTHER" id="PTHR46718:SF1">
    <property type="entry name" value="ASPARTATE-SEMIALDEHYDE DEHYDROGENASE"/>
    <property type="match status" value="1"/>
</dbReference>
<evidence type="ECO:0000313" key="4">
    <source>
        <dbReference type="Proteomes" id="UP000567179"/>
    </source>
</evidence>
<protein>
    <recommendedName>
        <fullName evidence="2">Semialdehyde dehydrogenase NAD-binding domain-containing protein</fullName>
    </recommendedName>
</protein>
<reference evidence="3 4" key="1">
    <citation type="journal article" date="2020" name="ISME J.">
        <title>Uncovering the hidden diversity of litter-decomposition mechanisms in mushroom-forming fungi.</title>
        <authorList>
            <person name="Floudas D."/>
            <person name="Bentzer J."/>
            <person name="Ahren D."/>
            <person name="Johansson T."/>
            <person name="Persson P."/>
            <person name="Tunlid A."/>
        </authorList>
    </citation>
    <scope>NUCLEOTIDE SEQUENCE [LARGE SCALE GENOMIC DNA]</scope>
    <source>
        <strain evidence="3 4">CBS 101986</strain>
    </source>
</reference>
<organism evidence="3 4">
    <name type="scientific">Psilocybe cf. subviscida</name>
    <dbReference type="NCBI Taxonomy" id="2480587"/>
    <lineage>
        <taxon>Eukaryota</taxon>
        <taxon>Fungi</taxon>
        <taxon>Dikarya</taxon>
        <taxon>Basidiomycota</taxon>
        <taxon>Agaricomycotina</taxon>
        <taxon>Agaricomycetes</taxon>
        <taxon>Agaricomycetidae</taxon>
        <taxon>Agaricales</taxon>
        <taxon>Agaricineae</taxon>
        <taxon>Strophariaceae</taxon>
        <taxon>Psilocybe</taxon>
    </lineage>
</organism>
<dbReference type="GO" id="GO:0009086">
    <property type="term" value="P:methionine biosynthetic process"/>
    <property type="evidence" value="ECO:0007669"/>
    <property type="project" value="TreeGrafter"/>
</dbReference>
<feature type="region of interest" description="Disordered" evidence="1">
    <location>
        <begin position="40"/>
        <end position="64"/>
    </location>
</feature>
<feature type="domain" description="Semialdehyde dehydrogenase NAD-binding" evidence="2">
    <location>
        <begin position="68"/>
        <end position="207"/>
    </location>
</feature>
<dbReference type="InterPro" id="IPR051823">
    <property type="entry name" value="ASADH-related"/>
</dbReference>
<evidence type="ECO:0000313" key="3">
    <source>
        <dbReference type="EMBL" id="KAF5321557.1"/>
    </source>
</evidence>
<dbReference type="Gene3D" id="3.40.50.720">
    <property type="entry name" value="NAD(P)-binding Rossmann-like Domain"/>
    <property type="match status" value="1"/>
</dbReference>
<dbReference type="InterPro" id="IPR000534">
    <property type="entry name" value="Semialdehyde_DH_NAD-bd"/>
</dbReference>
<dbReference type="PANTHER" id="PTHR46718">
    <property type="entry name" value="ASPARTATE-SEMIALDEHYDE DEHYDROGENASE"/>
    <property type="match status" value="1"/>
</dbReference>
<dbReference type="CDD" id="cd02315">
    <property type="entry name" value="ScASADH_like_N"/>
    <property type="match status" value="1"/>
</dbReference>